<sequence length="148" mass="16245">MPLEGGNYKIFTTLESGGKAIGSNFHGGPFAPVIVDGQLTIWEVEPVEGLEGVYRFLNNGPCGVQDRDGYGPVPVVISTHTPPTLWEVTEANEGEYVVQLADVERSPVQKVWTVVEFQSKSLVELRPKKSDDGKDKAQVFQFKALPKD</sequence>
<evidence type="ECO:0000313" key="1">
    <source>
        <dbReference type="EMBL" id="KAJ3562733.1"/>
    </source>
</evidence>
<organism evidence="1 2">
    <name type="scientific">Leucocoprinus birnbaumii</name>
    <dbReference type="NCBI Taxonomy" id="56174"/>
    <lineage>
        <taxon>Eukaryota</taxon>
        <taxon>Fungi</taxon>
        <taxon>Dikarya</taxon>
        <taxon>Basidiomycota</taxon>
        <taxon>Agaricomycotina</taxon>
        <taxon>Agaricomycetes</taxon>
        <taxon>Agaricomycetidae</taxon>
        <taxon>Agaricales</taxon>
        <taxon>Agaricineae</taxon>
        <taxon>Agaricaceae</taxon>
        <taxon>Leucocoprinus</taxon>
    </lineage>
</organism>
<proteinExistence type="predicted"/>
<name>A0AAD5VKG3_9AGAR</name>
<gene>
    <name evidence="1" type="ORF">NP233_g9388</name>
</gene>
<comment type="caution">
    <text evidence="1">The sequence shown here is derived from an EMBL/GenBank/DDBJ whole genome shotgun (WGS) entry which is preliminary data.</text>
</comment>
<protein>
    <submittedName>
        <fullName evidence="1">Uncharacterized protein</fullName>
    </submittedName>
</protein>
<evidence type="ECO:0000313" key="2">
    <source>
        <dbReference type="Proteomes" id="UP001213000"/>
    </source>
</evidence>
<keyword evidence="2" id="KW-1185">Reference proteome</keyword>
<dbReference type="AlphaFoldDB" id="A0AAD5VKG3"/>
<reference evidence="1" key="1">
    <citation type="submission" date="2022-07" db="EMBL/GenBank/DDBJ databases">
        <title>Genome Sequence of Leucocoprinus birnbaumii.</title>
        <authorList>
            <person name="Buettner E."/>
        </authorList>
    </citation>
    <scope>NUCLEOTIDE SEQUENCE</scope>
    <source>
        <strain evidence="1">VT141</strain>
    </source>
</reference>
<dbReference type="EMBL" id="JANIEX010000837">
    <property type="protein sequence ID" value="KAJ3562733.1"/>
    <property type="molecule type" value="Genomic_DNA"/>
</dbReference>
<dbReference type="Proteomes" id="UP001213000">
    <property type="component" value="Unassembled WGS sequence"/>
</dbReference>
<accession>A0AAD5VKG3</accession>